<dbReference type="Pfam" id="PF00472">
    <property type="entry name" value="RF-1"/>
    <property type="match status" value="1"/>
</dbReference>
<evidence type="ECO:0000313" key="4">
    <source>
        <dbReference type="EMBL" id="CAK9204926.1"/>
    </source>
</evidence>
<keyword evidence="5" id="KW-1185">Reference proteome</keyword>
<proteinExistence type="inferred from homology"/>
<evidence type="ECO:0000256" key="1">
    <source>
        <dbReference type="ARBA" id="ARBA00010835"/>
    </source>
</evidence>
<name>A0ABP0TTW4_9BRYO</name>
<feature type="region of interest" description="Disordered" evidence="2">
    <location>
        <begin position="49"/>
        <end position="79"/>
    </location>
</feature>
<reference evidence="4" key="1">
    <citation type="submission" date="2024-02" db="EMBL/GenBank/DDBJ databases">
        <authorList>
            <consortium name="ELIXIR-Norway"/>
            <consortium name="Elixir Norway"/>
        </authorList>
    </citation>
    <scope>NUCLEOTIDE SEQUENCE</scope>
</reference>
<dbReference type="PANTHER" id="PTHR43804">
    <property type="entry name" value="LD18447P"/>
    <property type="match status" value="1"/>
</dbReference>
<feature type="domain" description="Prokaryotic-type class I peptide chain release factors" evidence="3">
    <location>
        <begin position="94"/>
        <end position="153"/>
    </location>
</feature>
<dbReference type="PANTHER" id="PTHR43804:SF6">
    <property type="entry name" value="CLASS I PEPTIDE CHAIN RELEASE FACTOR"/>
    <property type="match status" value="1"/>
</dbReference>
<comment type="similarity">
    <text evidence="1">Belongs to the prokaryotic/mitochondrial release factor family.</text>
</comment>
<evidence type="ECO:0000256" key="2">
    <source>
        <dbReference type="SAM" id="MobiDB-lite"/>
    </source>
</evidence>
<protein>
    <recommendedName>
        <fullName evidence="3">Prokaryotic-type class I peptide chain release factors domain-containing protein</fullName>
    </recommendedName>
</protein>
<dbReference type="Gene3D" id="3.30.160.20">
    <property type="match status" value="1"/>
</dbReference>
<sequence length="258" mass="28394">MMRGLPLLLRVSPHYQHLISSSSGSSFCALKLPFVRVFSIQGGSSSSAWRSLEARSDGRGDDDDATSSGSKKKSEEAPEVVDFLKLSERDLLSQCKVDTFRASGPGGQHRNKTESAVRLRHLPTGLVSQASDDRSQNNNRILALNRLRQLIAVEVRRPVELEGYKAPPELMRILPNVAKARREREGIQQIGAKHPDFVLGLQELLDLLWSVNGSISECAALLGLSTGALSRLIVSDRTVWNAVNNLRISHNLKPLRGD</sequence>
<dbReference type="Proteomes" id="UP001497512">
    <property type="component" value="Chromosome 14"/>
</dbReference>
<dbReference type="EMBL" id="OZ019906">
    <property type="protein sequence ID" value="CAK9204926.1"/>
    <property type="molecule type" value="Genomic_DNA"/>
</dbReference>
<gene>
    <name evidence="4" type="ORF">CSSPTR1EN2_LOCUS7630</name>
</gene>
<organism evidence="4 5">
    <name type="scientific">Sphagnum troendelagicum</name>
    <dbReference type="NCBI Taxonomy" id="128251"/>
    <lineage>
        <taxon>Eukaryota</taxon>
        <taxon>Viridiplantae</taxon>
        <taxon>Streptophyta</taxon>
        <taxon>Embryophyta</taxon>
        <taxon>Bryophyta</taxon>
        <taxon>Sphagnophytina</taxon>
        <taxon>Sphagnopsida</taxon>
        <taxon>Sphagnales</taxon>
        <taxon>Sphagnaceae</taxon>
        <taxon>Sphagnum</taxon>
    </lineage>
</organism>
<accession>A0ABP0TTW4</accession>
<evidence type="ECO:0000259" key="3">
    <source>
        <dbReference type="Pfam" id="PF00472"/>
    </source>
</evidence>
<dbReference type="InterPro" id="IPR045853">
    <property type="entry name" value="Pep_chain_release_fac_I_sf"/>
</dbReference>
<dbReference type="SUPFAM" id="SSF75620">
    <property type="entry name" value="Release factor"/>
    <property type="match status" value="1"/>
</dbReference>
<dbReference type="InterPro" id="IPR050057">
    <property type="entry name" value="Prokaryotic/Mito_RF"/>
</dbReference>
<evidence type="ECO:0000313" key="5">
    <source>
        <dbReference type="Proteomes" id="UP001497512"/>
    </source>
</evidence>
<dbReference type="InterPro" id="IPR000352">
    <property type="entry name" value="Pep_chain_release_fac_I"/>
</dbReference>